<dbReference type="InterPro" id="IPR036388">
    <property type="entry name" value="WH-like_DNA-bd_sf"/>
</dbReference>
<dbReference type="RefSeq" id="WP_006274782.1">
    <property type="nucleotide sequence ID" value="NZ_GL883080.1"/>
</dbReference>
<keyword evidence="2" id="KW-0238">DNA-binding</keyword>
<evidence type="ECO:0000256" key="3">
    <source>
        <dbReference type="ARBA" id="ARBA00023163"/>
    </source>
</evidence>
<dbReference type="Pfam" id="PF13545">
    <property type="entry name" value="HTH_Crp_2"/>
    <property type="match status" value="1"/>
</dbReference>
<dbReference type="PROSITE" id="PS51063">
    <property type="entry name" value="HTH_CRP_2"/>
    <property type="match status" value="1"/>
</dbReference>
<proteinExistence type="predicted"/>
<dbReference type="Proteomes" id="UP000006512">
    <property type="component" value="Unassembled WGS sequence"/>
</dbReference>
<dbReference type="InterPro" id="IPR012318">
    <property type="entry name" value="HTH_CRP"/>
</dbReference>
<keyword evidence="1" id="KW-0805">Transcription regulation</keyword>
<dbReference type="SMART" id="SM00419">
    <property type="entry name" value="HTH_CRP"/>
    <property type="match status" value="1"/>
</dbReference>
<gene>
    <name evidence="5" type="ORF">ABI_40040</name>
</gene>
<dbReference type="Gene3D" id="1.10.10.10">
    <property type="entry name" value="Winged helix-like DNA-binding domain superfamily/Winged helix DNA-binding domain"/>
    <property type="match status" value="1"/>
</dbReference>
<dbReference type="SUPFAM" id="SSF46785">
    <property type="entry name" value="Winged helix' DNA-binding domain"/>
    <property type="match status" value="1"/>
</dbReference>
<dbReference type="AlphaFoldDB" id="F4QS67"/>
<evidence type="ECO:0000313" key="5">
    <source>
        <dbReference type="EMBL" id="EGF89587.1"/>
    </source>
</evidence>
<organism evidence="5 6">
    <name type="scientific">Asticcacaulis biprosthecium C19</name>
    <dbReference type="NCBI Taxonomy" id="715226"/>
    <lineage>
        <taxon>Bacteria</taxon>
        <taxon>Pseudomonadati</taxon>
        <taxon>Pseudomonadota</taxon>
        <taxon>Alphaproteobacteria</taxon>
        <taxon>Caulobacterales</taxon>
        <taxon>Caulobacteraceae</taxon>
        <taxon>Asticcacaulis</taxon>
    </lineage>
</organism>
<dbReference type="InterPro" id="IPR018490">
    <property type="entry name" value="cNMP-bd_dom_sf"/>
</dbReference>
<dbReference type="STRING" id="715226.ABI_40040"/>
<evidence type="ECO:0000259" key="4">
    <source>
        <dbReference type="PROSITE" id="PS51063"/>
    </source>
</evidence>
<evidence type="ECO:0000256" key="2">
    <source>
        <dbReference type="ARBA" id="ARBA00023125"/>
    </source>
</evidence>
<evidence type="ECO:0000256" key="1">
    <source>
        <dbReference type="ARBA" id="ARBA00023015"/>
    </source>
</evidence>
<dbReference type="GO" id="GO:0003677">
    <property type="term" value="F:DNA binding"/>
    <property type="evidence" value="ECO:0007669"/>
    <property type="project" value="UniProtKB-KW"/>
</dbReference>
<dbReference type="InterPro" id="IPR036390">
    <property type="entry name" value="WH_DNA-bd_sf"/>
</dbReference>
<feature type="domain" description="HTH crp-type" evidence="4">
    <location>
        <begin position="145"/>
        <end position="213"/>
    </location>
</feature>
<dbReference type="SUPFAM" id="SSF51206">
    <property type="entry name" value="cAMP-binding domain-like"/>
    <property type="match status" value="1"/>
</dbReference>
<keyword evidence="3" id="KW-0804">Transcription</keyword>
<dbReference type="eggNOG" id="COG0664">
    <property type="taxonomic scope" value="Bacteria"/>
</dbReference>
<sequence>MDTQHTAIVQKALKCDRAVAELFLSRTRAVRREARAVLHPDPGNADIGCILLDGLAHELAYGRNGQSLRLWQIRSGDLFGNILALAHEDSSAEVIAETWVDYARFSSTCLVDFMERHTCVAIAVTHLMLLRLEDTKSRILEESLLSATGRIHAELLRLASRDPDHVIRPAPVMAEIAVYVNSTRETVSRAVSALEKRGIVRRETDSLRIVAPHRLEELIR</sequence>
<accession>F4QS67</accession>
<reference evidence="6" key="1">
    <citation type="submission" date="2011-03" db="EMBL/GenBank/DDBJ databases">
        <title>Draft genome sequence of Brevundimonas diminuta.</title>
        <authorList>
            <person name="Brown P.J.B."/>
            <person name="Buechlein A."/>
            <person name="Hemmerich C."/>
            <person name="Brun Y.V."/>
        </authorList>
    </citation>
    <scope>NUCLEOTIDE SEQUENCE [LARGE SCALE GENOMIC DNA]</scope>
    <source>
        <strain evidence="6">C19</strain>
    </source>
</reference>
<dbReference type="GO" id="GO:0006355">
    <property type="term" value="P:regulation of DNA-templated transcription"/>
    <property type="evidence" value="ECO:0007669"/>
    <property type="project" value="InterPro"/>
</dbReference>
<keyword evidence="6" id="KW-1185">Reference proteome</keyword>
<name>F4QS67_9CAUL</name>
<protein>
    <submittedName>
        <fullName evidence="5">Bacterial regulatory protein, crp family protein</fullName>
    </submittedName>
</protein>
<dbReference type="Gene3D" id="2.60.120.10">
    <property type="entry name" value="Jelly Rolls"/>
    <property type="match status" value="1"/>
</dbReference>
<dbReference type="OrthoDB" id="7630420at2"/>
<dbReference type="InterPro" id="IPR014710">
    <property type="entry name" value="RmlC-like_jellyroll"/>
</dbReference>
<dbReference type="EMBL" id="GL883080">
    <property type="protein sequence ID" value="EGF89587.1"/>
    <property type="molecule type" value="Genomic_DNA"/>
</dbReference>
<evidence type="ECO:0000313" key="6">
    <source>
        <dbReference type="Proteomes" id="UP000006512"/>
    </source>
</evidence>
<dbReference type="HOGENOM" id="CLU_075053_3_5_5"/>